<evidence type="ECO:0000313" key="1">
    <source>
        <dbReference type="EMBL" id="ADE55518.1"/>
    </source>
</evidence>
<reference evidence="1 2" key="1">
    <citation type="journal article" date="2010" name="Stand. Genomic Sci.">
        <title>Complete genome sequence of Coraliomargarita akajimensis type strain (04OKA010-24).</title>
        <authorList>
            <person name="Mavromatis K."/>
            <person name="Abt B."/>
            <person name="Brambilla E."/>
            <person name="Lapidus A."/>
            <person name="Copeland A."/>
            <person name="Deshpande S."/>
            <person name="Nolan M."/>
            <person name="Lucas S."/>
            <person name="Tice H."/>
            <person name="Cheng J.F."/>
            <person name="Han C."/>
            <person name="Detter J.C."/>
            <person name="Woyke T."/>
            <person name="Goodwin L."/>
            <person name="Pitluck S."/>
            <person name="Held B."/>
            <person name="Brettin T."/>
            <person name="Tapia R."/>
            <person name="Ivanova N."/>
            <person name="Mikhailova N."/>
            <person name="Pati A."/>
            <person name="Liolios K."/>
            <person name="Chen A."/>
            <person name="Palaniappan K."/>
            <person name="Land M."/>
            <person name="Hauser L."/>
            <person name="Chang Y.J."/>
            <person name="Jeffries C.D."/>
            <person name="Rohde M."/>
            <person name="Goker M."/>
            <person name="Bristow J."/>
            <person name="Eisen J.A."/>
            <person name="Markowitz V."/>
            <person name="Hugenholtz P."/>
            <person name="Klenk H.P."/>
            <person name="Kyrpides N.C."/>
        </authorList>
    </citation>
    <scope>NUCLEOTIDE SEQUENCE [LARGE SCALE GENOMIC DNA]</scope>
    <source>
        <strain evidence="2">DSM 45221 / IAM 15411 / JCM 23193 / KCTC 12865</strain>
    </source>
</reference>
<name>D5ENP2_CORAD</name>
<organism evidence="1 2">
    <name type="scientific">Coraliomargarita akajimensis (strain DSM 45221 / IAM 15411 / JCM 23193 / KCTC 12865 / 04OKA010-24)</name>
    <dbReference type="NCBI Taxonomy" id="583355"/>
    <lineage>
        <taxon>Bacteria</taxon>
        <taxon>Pseudomonadati</taxon>
        <taxon>Verrucomicrobiota</taxon>
        <taxon>Opitutia</taxon>
        <taxon>Puniceicoccales</taxon>
        <taxon>Coraliomargaritaceae</taxon>
        <taxon>Coraliomargarita</taxon>
    </lineage>
</organism>
<proteinExistence type="predicted"/>
<accession>D5ENP2</accession>
<dbReference type="AlphaFoldDB" id="D5ENP2"/>
<gene>
    <name evidence="1" type="ordered locus">Caka_2502</name>
</gene>
<dbReference type="EMBL" id="CP001998">
    <property type="protein sequence ID" value="ADE55518.1"/>
    <property type="molecule type" value="Genomic_DNA"/>
</dbReference>
<evidence type="ECO:0000313" key="2">
    <source>
        <dbReference type="Proteomes" id="UP000000925"/>
    </source>
</evidence>
<sequence length="52" mass="5815">MPVCQAEPESLVYCLGLQWVLRVVNDGPKKARRVLRALESSDVELDYLSVPA</sequence>
<keyword evidence="2" id="KW-1185">Reference proteome</keyword>
<dbReference type="STRING" id="583355.Caka_2502"/>
<dbReference type="HOGENOM" id="CLU_3078815_0_0_0"/>
<protein>
    <submittedName>
        <fullName evidence="1">Uncharacterized protein</fullName>
    </submittedName>
</protein>
<dbReference type="KEGG" id="caa:Caka_2502"/>
<dbReference type="Proteomes" id="UP000000925">
    <property type="component" value="Chromosome"/>
</dbReference>